<name>A0A0A9DL27_ARUDO</name>
<proteinExistence type="predicted"/>
<dbReference type="EMBL" id="GBRH01208606">
    <property type="protein sequence ID" value="JAD89289.1"/>
    <property type="molecule type" value="Transcribed_RNA"/>
</dbReference>
<reference evidence="1" key="1">
    <citation type="submission" date="2014-09" db="EMBL/GenBank/DDBJ databases">
        <authorList>
            <person name="Magalhaes I.L.F."/>
            <person name="Oliveira U."/>
            <person name="Santos F.R."/>
            <person name="Vidigal T.H.D.A."/>
            <person name="Brescovit A.D."/>
            <person name="Santos A.J."/>
        </authorList>
    </citation>
    <scope>NUCLEOTIDE SEQUENCE</scope>
    <source>
        <tissue evidence="1">Shoot tissue taken approximately 20 cm above the soil surface</tissue>
    </source>
</reference>
<evidence type="ECO:0000313" key="1">
    <source>
        <dbReference type="EMBL" id="JAD89289.1"/>
    </source>
</evidence>
<reference evidence="1" key="2">
    <citation type="journal article" date="2015" name="Data Brief">
        <title>Shoot transcriptome of the giant reed, Arundo donax.</title>
        <authorList>
            <person name="Barrero R.A."/>
            <person name="Guerrero F.D."/>
            <person name="Moolhuijzen P."/>
            <person name="Goolsby J.A."/>
            <person name="Tidwell J."/>
            <person name="Bellgard S.E."/>
            <person name="Bellgard M.I."/>
        </authorList>
    </citation>
    <scope>NUCLEOTIDE SEQUENCE</scope>
    <source>
        <tissue evidence="1">Shoot tissue taken approximately 20 cm above the soil surface</tissue>
    </source>
</reference>
<dbReference type="AlphaFoldDB" id="A0A0A9DL27"/>
<sequence length="61" mass="6905">MIGYILKCTMSPYQNAACNTLPTKDNRTVMYSCLSRKKYSSSFGNLVERLEIKINTSVSFS</sequence>
<protein>
    <submittedName>
        <fullName evidence="1">Uncharacterized protein</fullName>
    </submittedName>
</protein>
<organism evidence="1">
    <name type="scientific">Arundo donax</name>
    <name type="common">Giant reed</name>
    <name type="synonym">Donax arundinaceus</name>
    <dbReference type="NCBI Taxonomy" id="35708"/>
    <lineage>
        <taxon>Eukaryota</taxon>
        <taxon>Viridiplantae</taxon>
        <taxon>Streptophyta</taxon>
        <taxon>Embryophyta</taxon>
        <taxon>Tracheophyta</taxon>
        <taxon>Spermatophyta</taxon>
        <taxon>Magnoliopsida</taxon>
        <taxon>Liliopsida</taxon>
        <taxon>Poales</taxon>
        <taxon>Poaceae</taxon>
        <taxon>PACMAD clade</taxon>
        <taxon>Arundinoideae</taxon>
        <taxon>Arundineae</taxon>
        <taxon>Arundo</taxon>
    </lineage>
</organism>
<accession>A0A0A9DL27</accession>